<dbReference type="RefSeq" id="WP_089794280.1">
    <property type="nucleotide sequence ID" value="NZ_FOIU01000002.1"/>
</dbReference>
<gene>
    <name evidence="2" type="ORF">SAMN05421841_3196</name>
</gene>
<evidence type="ECO:0000313" key="2">
    <source>
        <dbReference type="EMBL" id="SEW44504.1"/>
    </source>
</evidence>
<name>A0A1I0RT94_9FLAO</name>
<dbReference type="AlphaFoldDB" id="A0A1I0RT94"/>
<reference evidence="3" key="1">
    <citation type="submission" date="2016-10" db="EMBL/GenBank/DDBJ databases">
        <authorList>
            <person name="Varghese N."/>
            <person name="Submissions S."/>
        </authorList>
    </citation>
    <scope>NUCLEOTIDE SEQUENCE [LARGE SCALE GENOMIC DNA]</scope>
    <source>
        <strain evidence="3">DSM 17724</strain>
    </source>
</reference>
<feature type="chain" id="PRO_5011469350" evidence="1">
    <location>
        <begin position="18"/>
        <end position="529"/>
    </location>
</feature>
<feature type="signal peptide" evidence="1">
    <location>
        <begin position="1"/>
        <end position="17"/>
    </location>
</feature>
<protein>
    <submittedName>
        <fullName evidence="2">Uncharacterized protein</fullName>
    </submittedName>
</protein>
<dbReference type="OrthoDB" id="1248938at2"/>
<proteinExistence type="predicted"/>
<dbReference type="Proteomes" id="UP000199469">
    <property type="component" value="Unassembled WGS sequence"/>
</dbReference>
<organism evidence="2 3">
    <name type="scientific">Chryseobacterium wanjuense</name>
    <dbReference type="NCBI Taxonomy" id="356305"/>
    <lineage>
        <taxon>Bacteria</taxon>
        <taxon>Pseudomonadati</taxon>
        <taxon>Bacteroidota</taxon>
        <taxon>Flavobacteriia</taxon>
        <taxon>Flavobacteriales</taxon>
        <taxon>Weeksellaceae</taxon>
        <taxon>Chryseobacterium group</taxon>
        <taxon>Chryseobacterium</taxon>
    </lineage>
</organism>
<keyword evidence="1" id="KW-0732">Signal</keyword>
<evidence type="ECO:0000313" key="3">
    <source>
        <dbReference type="Proteomes" id="UP000199469"/>
    </source>
</evidence>
<accession>A0A1I0RT94</accession>
<dbReference type="STRING" id="356305.SAMN05421841_3196"/>
<dbReference type="EMBL" id="FOIU01000002">
    <property type="protein sequence ID" value="SEW44504.1"/>
    <property type="molecule type" value="Genomic_DNA"/>
</dbReference>
<evidence type="ECO:0000256" key="1">
    <source>
        <dbReference type="SAM" id="SignalP"/>
    </source>
</evidence>
<keyword evidence="3" id="KW-1185">Reference proteome</keyword>
<sequence length="529" mass="54581">MKKILLSIALVPLAYSAQIGINTPTPTSTLDITAKDPTGTATTVDGVVIPRVDRLRAQNMSAVPTSTLIYINDISTGTAAGTTIDVTSVGFYHFDGTKWVALITTPSNNDWRTTGNTGTSPATNFIGTRDNQPLLFKTNNINSGFIGTAPNFSVAYGTGSLPYNAVPNLGNSAFGGSSLGLTTTGTFNSAFGLSSLGANTSGNLNTAIGYQALLSNTIGVSNTAVGVSALRQNISGQNNTAVGFQALQDTTGGFNTAFGRDALRTATTGIENIGIGYQAGFDSNAGGTNSQISTGSRNILLGMNTGLPNPAGNDQMNIGNIIFGTNVNGTLANPKGNIGLGTSNPTAKVEIASGTTGISGLKFTNINNTTPTTANAAALGVDASGNVVIQNIAPLTTTFKSFSIDANSATNSLVTIGSLQFRYPLTTCTNTNTFVQVRSTTGVNNLGVQHAMFTTAQSGSGFVNTTPLTVTTTFADIAGIPLNCVQDGHAQFNFFSYTDRTFYRVNVHVADGDSMGFGALGYIFVELQK</sequence>